<dbReference type="EMBL" id="BMNN01000003">
    <property type="protein sequence ID" value="GGJ00201.1"/>
    <property type="molecule type" value="Genomic_DNA"/>
</dbReference>
<dbReference type="Proteomes" id="UP000633263">
    <property type="component" value="Unassembled WGS sequence"/>
</dbReference>
<proteinExistence type="predicted"/>
<dbReference type="Pfam" id="PF03976">
    <property type="entry name" value="PPK2"/>
    <property type="match status" value="2"/>
</dbReference>
<sequence>MSPIGNYTGRQSINPDRATKMAEHSLSDDEFEKQEAELTEALLDAQYELRKSIKGPVLVLISGNDAAGKAELLYRFYDWLDNRFLVTRAFALPEGVEQRMPHLWRYWISLPGPDKLGFYLGSWYHQPQMCRVRGDISAEAFEQQMEEIRRFEQLLVNEGVALLKLWLEVEPGEGSSSAPEVPTDVAMREWGDFSQADREQLERVTRRMMTLTSTPEAPWIRVPSADPNYRDIEVGRLVLEQIRALRNKTERRSPPPPLAPAPRSVLQQIDYGLRLGKEEYGEQLARYQQELRALIRRPDFAGRSLLLVFEGTDAAGKGGAIRRITRCLDPRYLRVHGTRAPTEEEAHQPYLLRFWRRVPTPGRVAIFDRSYYGRVLVERVEKLTPVDRWQQAYAEINDFEAQLQAAGTIVVKFWLAISEQEQLKRFQARERSPLKRYKLTDEDWRNRERWSDYEQALDDMVAHTSTAAAPWHIVPAENKRYARVEVLRLLCQRLREAL</sequence>
<dbReference type="InterPro" id="IPR022488">
    <property type="entry name" value="PPK2-related"/>
</dbReference>
<organism evidence="2 3">
    <name type="scientific">Halopseudomonas pertucinogena</name>
    <dbReference type="NCBI Taxonomy" id="86175"/>
    <lineage>
        <taxon>Bacteria</taxon>
        <taxon>Pseudomonadati</taxon>
        <taxon>Pseudomonadota</taxon>
        <taxon>Gammaproteobacteria</taxon>
        <taxon>Pseudomonadales</taxon>
        <taxon>Pseudomonadaceae</taxon>
        <taxon>Halopseudomonas</taxon>
    </lineage>
</organism>
<feature type="domain" description="Polyphosphate kinase-2-related" evidence="1">
    <location>
        <begin position="26"/>
        <end position="245"/>
    </location>
</feature>
<evidence type="ECO:0000313" key="2">
    <source>
        <dbReference type="EMBL" id="GGJ00201.1"/>
    </source>
</evidence>
<comment type="caution">
    <text evidence="2">The sequence shown here is derived from an EMBL/GenBank/DDBJ whole genome shotgun (WGS) entry which is preliminary data.</text>
</comment>
<dbReference type="Gene3D" id="3.40.50.300">
    <property type="entry name" value="P-loop containing nucleotide triphosphate hydrolases"/>
    <property type="match status" value="2"/>
</dbReference>
<dbReference type="PANTHER" id="PTHR34383:SF3">
    <property type="entry name" value="POLYPHOSPHATE:AMP PHOSPHOTRANSFERASE"/>
    <property type="match status" value="1"/>
</dbReference>
<protein>
    <submittedName>
        <fullName evidence="2">Polyphosphate:AMP phosphotransferase</fullName>
    </submittedName>
</protein>
<accession>A0ABQ2CQ05</accession>
<evidence type="ECO:0000259" key="1">
    <source>
        <dbReference type="Pfam" id="PF03976"/>
    </source>
</evidence>
<gene>
    <name evidence="2" type="primary">ppk-2</name>
    <name evidence="2" type="ORF">GCM10009083_16210</name>
</gene>
<keyword evidence="3" id="KW-1185">Reference proteome</keyword>
<evidence type="ECO:0000313" key="3">
    <source>
        <dbReference type="Proteomes" id="UP000633263"/>
    </source>
</evidence>
<feature type="domain" description="Polyphosphate kinase-2-related" evidence="1">
    <location>
        <begin position="275"/>
        <end position="495"/>
    </location>
</feature>
<reference evidence="3" key="1">
    <citation type="journal article" date="2019" name="Int. J. Syst. Evol. Microbiol.">
        <title>The Global Catalogue of Microorganisms (GCM) 10K type strain sequencing project: providing services to taxonomists for standard genome sequencing and annotation.</title>
        <authorList>
            <consortium name="The Broad Institute Genomics Platform"/>
            <consortium name="The Broad Institute Genome Sequencing Center for Infectious Disease"/>
            <person name="Wu L."/>
            <person name="Ma J."/>
        </authorList>
    </citation>
    <scope>NUCLEOTIDE SEQUENCE [LARGE SCALE GENOMIC DNA]</scope>
    <source>
        <strain evidence="3">JCM 11590</strain>
    </source>
</reference>
<dbReference type="PANTHER" id="PTHR34383">
    <property type="entry name" value="POLYPHOSPHATE:AMP PHOSPHOTRANSFERASE-RELATED"/>
    <property type="match status" value="1"/>
</dbReference>
<dbReference type="InterPro" id="IPR027417">
    <property type="entry name" value="P-loop_NTPase"/>
</dbReference>
<name>A0ABQ2CQ05_9GAMM</name>
<dbReference type="SUPFAM" id="SSF52540">
    <property type="entry name" value="P-loop containing nucleoside triphosphate hydrolases"/>
    <property type="match status" value="2"/>
</dbReference>